<organism evidence="7 8">
    <name type="scientific">Phaeodactylibacter xiamenensis</name>
    <dbReference type="NCBI Taxonomy" id="1524460"/>
    <lineage>
        <taxon>Bacteria</taxon>
        <taxon>Pseudomonadati</taxon>
        <taxon>Bacteroidota</taxon>
        <taxon>Saprospiria</taxon>
        <taxon>Saprospirales</taxon>
        <taxon>Haliscomenobacteraceae</taxon>
        <taxon>Phaeodactylibacter</taxon>
    </lineage>
</organism>
<dbReference type="InterPro" id="IPR000092">
    <property type="entry name" value="Polyprenyl_synt"/>
</dbReference>
<dbReference type="Pfam" id="PF00348">
    <property type="entry name" value="polyprenyl_synt"/>
    <property type="match status" value="1"/>
</dbReference>
<dbReference type="InterPro" id="IPR008949">
    <property type="entry name" value="Isoprenoid_synthase_dom_sf"/>
</dbReference>
<evidence type="ECO:0000313" key="7">
    <source>
        <dbReference type="EMBL" id="KGE86885.1"/>
    </source>
</evidence>
<dbReference type="EMBL" id="JPOS01000039">
    <property type="protein sequence ID" value="KGE86885.1"/>
    <property type="molecule type" value="Genomic_DNA"/>
</dbReference>
<protein>
    <submittedName>
        <fullName evidence="7">Polyprenyl synthetase</fullName>
    </submittedName>
</protein>
<keyword evidence="3 6" id="KW-0808">Transferase</keyword>
<dbReference type="GO" id="GO:0004659">
    <property type="term" value="F:prenyltransferase activity"/>
    <property type="evidence" value="ECO:0007669"/>
    <property type="project" value="InterPro"/>
</dbReference>
<dbReference type="RefSeq" id="WP_044223409.1">
    <property type="nucleotide sequence ID" value="NZ_JBKAGJ010000009.1"/>
</dbReference>
<evidence type="ECO:0000256" key="4">
    <source>
        <dbReference type="ARBA" id="ARBA00022723"/>
    </source>
</evidence>
<comment type="similarity">
    <text evidence="2 6">Belongs to the FPP/GGPP synthase family.</text>
</comment>
<comment type="cofactor">
    <cofactor evidence="1">
        <name>Mg(2+)</name>
        <dbReference type="ChEBI" id="CHEBI:18420"/>
    </cofactor>
</comment>
<evidence type="ECO:0000313" key="8">
    <source>
        <dbReference type="Proteomes" id="UP000029736"/>
    </source>
</evidence>
<dbReference type="PROSITE" id="PS00723">
    <property type="entry name" value="POLYPRENYL_SYNTHASE_1"/>
    <property type="match status" value="1"/>
</dbReference>
<evidence type="ECO:0000256" key="5">
    <source>
        <dbReference type="ARBA" id="ARBA00022842"/>
    </source>
</evidence>
<reference evidence="7 8" key="1">
    <citation type="journal article" date="2014" name="Int. J. Syst. Evol. Microbiol.">
        <title>Phaeodactylibacter xiamenensis gen. nov., sp. nov., a member of the family Saprospiraceae isolated from the marine alga Phaeodactylum tricornutum.</title>
        <authorList>
            <person name="Chen Z.Jr."/>
            <person name="Lei X."/>
            <person name="Lai Q."/>
            <person name="Li Y."/>
            <person name="Zhang B."/>
            <person name="Zhang J."/>
            <person name="Zhang H."/>
            <person name="Yang L."/>
            <person name="Zheng W."/>
            <person name="Tian Y."/>
            <person name="Yu Z."/>
            <person name="Xu H.Jr."/>
            <person name="Zheng T."/>
        </authorList>
    </citation>
    <scope>NUCLEOTIDE SEQUENCE [LARGE SCALE GENOMIC DNA]</scope>
    <source>
        <strain evidence="7 8">KD52</strain>
    </source>
</reference>
<dbReference type="Proteomes" id="UP000029736">
    <property type="component" value="Unassembled WGS sequence"/>
</dbReference>
<evidence type="ECO:0000256" key="1">
    <source>
        <dbReference type="ARBA" id="ARBA00001946"/>
    </source>
</evidence>
<evidence type="ECO:0000256" key="3">
    <source>
        <dbReference type="ARBA" id="ARBA00022679"/>
    </source>
</evidence>
<dbReference type="STRING" id="1524460.IX84_17665"/>
<accession>A0A098S454</accession>
<evidence type="ECO:0000256" key="6">
    <source>
        <dbReference type="RuleBase" id="RU004466"/>
    </source>
</evidence>
<comment type="caution">
    <text evidence="7">The sequence shown here is derived from an EMBL/GenBank/DDBJ whole genome shotgun (WGS) entry which is preliminary data.</text>
</comment>
<keyword evidence="8" id="KW-1185">Reference proteome</keyword>
<keyword evidence="5" id="KW-0460">Magnesium</keyword>
<proteinExistence type="inferred from homology"/>
<dbReference type="Gene3D" id="1.10.600.10">
    <property type="entry name" value="Farnesyl Diphosphate Synthase"/>
    <property type="match status" value="1"/>
</dbReference>
<sequence>MLDIKALRNSFEAYRQQHAFSQAPQRLYEPVEYIMSSSGKRLRPVLVLMGGALFKGDMAYSLPVAMAVEIFHNFSLVHDDIMDEAPLRRGRPAVHTKYGLNTGILSGDVMLIYAYQFLSKGGKTAKEVADLLDVFNTVAIEVCEGQQFDVDFESRNDVTISEYINMIELKTAALVGGSLQMGGITAGAPPEAQHQLRDFGRNIGIAFQLQDDILDTFGDPEKVGKRVGGDILQNKKTFLILKALELAEGETYKTLHHLMTTNPEDEDSKVRTVTQILRELSIPAWAEQQKQQYQDRAFSALDALEAPKQGKQQLQALAEQLLVRES</sequence>
<dbReference type="PROSITE" id="PS00444">
    <property type="entry name" value="POLYPRENYL_SYNTHASE_2"/>
    <property type="match status" value="1"/>
</dbReference>
<dbReference type="InterPro" id="IPR033749">
    <property type="entry name" value="Polyprenyl_synt_CS"/>
</dbReference>
<dbReference type="AlphaFoldDB" id="A0A098S454"/>
<dbReference type="SUPFAM" id="SSF48576">
    <property type="entry name" value="Terpenoid synthases"/>
    <property type="match status" value="1"/>
</dbReference>
<gene>
    <name evidence="7" type="ORF">IX84_17665</name>
</gene>
<dbReference type="OrthoDB" id="9805316at2"/>
<dbReference type="SFLD" id="SFLDG01017">
    <property type="entry name" value="Polyprenyl_Transferase_Like"/>
    <property type="match status" value="1"/>
</dbReference>
<keyword evidence="4" id="KW-0479">Metal-binding</keyword>
<dbReference type="SFLD" id="SFLDS00005">
    <property type="entry name" value="Isoprenoid_Synthase_Type_I"/>
    <property type="match status" value="1"/>
</dbReference>
<dbReference type="CDD" id="cd00685">
    <property type="entry name" value="Trans_IPPS_HT"/>
    <property type="match status" value="1"/>
</dbReference>
<evidence type="ECO:0000256" key="2">
    <source>
        <dbReference type="ARBA" id="ARBA00006706"/>
    </source>
</evidence>
<name>A0A098S454_9BACT</name>
<dbReference type="PANTHER" id="PTHR12001:SF85">
    <property type="entry name" value="SHORT CHAIN ISOPRENYL DIPHOSPHATE SYNTHASE"/>
    <property type="match status" value="1"/>
</dbReference>
<dbReference type="GO" id="GO:0008299">
    <property type="term" value="P:isoprenoid biosynthetic process"/>
    <property type="evidence" value="ECO:0007669"/>
    <property type="project" value="InterPro"/>
</dbReference>
<dbReference type="GO" id="GO:0046872">
    <property type="term" value="F:metal ion binding"/>
    <property type="evidence" value="ECO:0007669"/>
    <property type="project" value="UniProtKB-KW"/>
</dbReference>
<dbReference type="PANTHER" id="PTHR12001">
    <property type="entry name" value="GERANYLGERANYL PYROPHOSPHATE SYNTHASE"/>
    <property type="match status" value="1"/>
</dbReference>